<gene>
    <name evidence="1" type="ORF">CCOS864_00985</name>
</gene>
<reference evidence="2" key="1">
    <citation type="submission" date="2018-07" db="EMBL/GenBank/DDBJ databases">
        <authorList>
            <person name="Blom J."/>
        </authorList>
    </citation>
    <scope>NUCLEOTIDE SEQUENCE [LARGE SCALE GENOMIC DNA]</scope>
    <source>
        <strain evidence="2">CCOS 864</strain>
    </source>
</reference>
<dbReference type="EMBL" id="UIDD01000004">
    <property type="protein sequence ID" value="SUQ61561.1"/>
    <property type="molecule type" value="Genomic_DNA"/>
</dbReference>
<evidence type="ECO:0000313" key="1">
    <source>
        <dbReference type="EMBL" id="SUQ61561.1"/>
    </source>
</evidence>
<dbReference type="Proteomes" id="UP000255177">
    <property type="component" value="Unassembled WGS sequence"/>
</dbReference>
<protein>
    <submittedName>
        <fullName evidence="1">Tail tip assembly protein I</fullName>
    </submittedName>
</protein>
<sequence>MAALAIDYTPRTEITLCGSLGKKFGKVHTFLLGAGDVREAMRAIDVNHPGFARELASAKSKGLEFAVYRNGRNVGEEELNLGGCRKIKIIPVICGSKRAGVLQTVVGAVLMVGGLMLKQPWMMQMGAAALVGGVVQMISPQSQGLKTSAAPENTPGYAFGSARNTTASGLPVPLCIGYRRWGGAIISCGIYAEDQV</sequence>
<accession>A0A380SWA8</accession>
<organism evidence="1 2">
    <name type="scientific">Pseudomonas wadenswilerensis</name>
    <dbReference type="NCBI Taxonomy" id="1785161"/>
    <lineage>
        <taxon>Bacteria</taxon>
        <taxon>Pseudomonadati</taxon>
        <taxon>Pseudomonadota</taxon>
        <taxon>Gammaproteobacteria</taxon>
        <taxon>Pseudomonadales</taxon>
        <taxon>Pseudomonadaceae</taxon>
        <taxon>Pseudomonas</taxon>
    </lineage>
</organism>
<dbReference type="AlphaFoldDB" id="A0A380SWA8"/>
<name>A0A380SWA8_9PSED</name>
<dbReference type="RefSeq" id="WP_115085318.1">
    <property type="nucleotide sequence ID" value="NZ_CBCSFG010000036.1"/>
</dbReference>
<evidence type="ECO:0000313" key="2">
    <source>
        <dbReference type="Proteomes" id="UP000255177"/>
    </source>
</evidence>
<proteinExistence type="predicted"/>
<keyword evidence="2" id="KW-1185">Reference proteome</keyword>